<evidence type="ECO:0000256" key="2">
    <source>
        <dbReference type="ARBA" id="ARBA00012980"/>
    </source>
</evidence>
<keyword evidence="7 11" id="KW-0418">Kinase</keyword>
<comment type="similarity">
    <text evidence="1 11">Belongs to the thymidylate kinase family.</text>
</comment>
<dbReference type="InterPro" id="IPR027417">
    <property type="entry name" value="P-loop_NTPase"/>
</dbReference>
<keyword evidence="8 11" id="KW-0067">ATP-binding</keyword>
<keyword evidence="4 11" id="KW-0808">Transferase</keyword>
<evidence type="ECO:0000256" key="3">
    <source>
        <dbReference type="ARBA" id="ARBA00017144"/>
    </source>
</evidence>
<dbReference type="RefSeq" id="WP_120170796.1">
    <property type="nucleotide sequence ID" value="NZ_MCIB01000040.1"/>
</dbReference>
<dbReference type="Proteomes" id="UP000284177">
    <property type="component" value="Unassembled WGS sequence"/>
</dbReference>
<gene>
    <name evidence="11" type="primary">tmk</name>
    <name evidence="13" type="ORF">BET03_07290</name>
</gene>
<feature type="binding site" evidence="11">
    <location>
        <begin position="10"/>
        <end position="17"/>
    </location>
    <ligand>
        <name>ATP</name>
        <dbReference type="ChEBI" id="CHEBI:30616"/>
    </ligand>
</feature>
<evidence type="ECO:0000259" key="12">
    <source>
        <dbReference type="Pfam" id="PF02223"/>
    </source>
</evidence>
<reference evidence="13 14" key="1">
    <citation type="submission" date="2016-08" db="EMBL/GenBank/DDBJ databases">
        <title>Novel Firmicutes and Novel Genomes.</title>
        <authorList>
            <person name="Poppleton D.I."/>
            <person name="Gribaldo S."/>
        </authorList>
    </citation>
    <scope>NUCLEOTIDE SEQUENCE [LARGE SCALE GENOMIC DNA]</scope>
    <source>
        <strain evidence="13 14">CTT3</strain>
    </source>
</reference>
<dbReference type="PROSITE" id="PS01331">
    <property type="entry name" value="THYMIDYLATE_KINASE"/>
    <property type="match status" value="1"/>
</dbReference>
<dbReference type="SUPFAM" id="SSF52540">
    <property type="entry name" value="P-loop containing nucleoside triphosphate hydrolases"/>
    <property type="match status" value="1"/>
</dbReference>
<comment type="catalytic activity">
    <reaction evidence="9 11">
        <text>dTMP + ATP = dTDP + ADP</text>
        <dbReference type="Rhea" id="RHEA:13517"/>
        <dbReference type="ChEBI" id="CHEBI:30616"/>
        <dbReference type="ChEBI" id="CHEBI:58369"/>
        <dbReference type="ChEBI" id="CHEBI:63528"/>
        <dbReference type="ChEBI" id="CHEBI:456216"/>
        <dbReference type="EC" id="2.7.4.9"/>
    </reaction>
</comment>
<dbReference type="GO" id="GO:0005524">
    <property type="term" value="F:ATP binding"/>
    <property type="evidence" value="ECO:0007669"/>
    <property type="project" value="UniProtKB-UniRule"/>
</dbReference>
<dbReference type="InterPro" id="IPR018095">
    <property type="entry name" value="Thymidylate_kin_CS"/>
</dbReference>
<name>A0A419SUH9_9FIRM</name>
<dbReference type="GO" id="GO:0005829">
    <property type="term" value="C:cytosol"/>
    <property type="evidence" value="ECO:0007669"/>
    <property type="project" value="TreeGrafter"/>
</dbReference>
<evidence type="ECO:0000256" key="10">
    <source>
        <dbReference type="ARBA" id="ARBA00057735"/>
    </source>
</evidence>
<evidence type="ECO:0000256" key="6">
    <source>
        <dbReference type="ARBA" id="ARBA00022741"/>
    </source>
</evidence>
<comment type="caution">
    <text evidence="13">The sequence shown here is derived from an EMBL/GenBank/DDBJ whole genome shotgun (WGS) entry which is preliminary data.</text>
</comment>
<dbReference type="FunFam" id="3.40.50.300:FF:000225">
    <property type="entry name" value="Thymidylate kinase"/>
    <property type="match status" value="1"/>
</dbReference>
<protein>
    <recommendedName>
        <fullName evidence="3 11">Thymidylate kinase</fullName>
        <ecNumber evidence="2 11">2.7.4.9</ecNumber>
    </recommendedName>
    <alternativeName>
        <fullName evidence="11">dTMP kinase</fullName>
    </alternativeName>
</protein>
<evidence type="ECO:0000313" key="13">
    <source>
        <dbReference type="EMBL" id="RKD28826.1"/>
    </source>
</evidence>
<dbReference type="EMBL" id="MCIB01000040">
    <property type="protein sequence ID" value="RKD28826.1"/>
    <property type="molecule type" value="Genomic_DNA"/>
</dbReference>
<organism evidence="13 14">
    <name type="scientific">Thermohalobacter berrensis</name>
    <dbReference type="NCBI Taxonomy" id="99594"/>
    <lineage>
        <taxon>Bacteria</taxon>
        <taxon>Bacillati</taxon>
        <taxon>Bacillota</taxon>
        <taxon>Tissierellia</taxon>
        <taxon>Tissierellales</taxon>
        <taxon>Thermohalobacteraceae</taxon>
        <taxon>Thermohalobacter</taxon>
    </lineage>
</organism>
<evidence type="ECO:0000256" key="11">
    <source>
        <dbReference type="HAMAP-Rule" id="MF_00165"/>
    </source>
</evidence>
<dbReference type="GO" id="GO:0006235">
    <property type="term" value="P:dTTP biosynthetic process"/>
    <property type="evidence" value="ECO:0007669"/>
    <property type="project" value="UniProtKB-UniRule"/>
</dbReference>
<keyword evidence="14" id="KW-1185">Reference proteome</keyword>
<evidence type="ECO:0000256" key="4">
    <source>
        <dbReference type="ARBA" id="ARBA00022679"/>
    </source>
</evidence>
<dbReference type="CDD" id="cd01672">
    <property type="entry name" value="TMPK"/>
    <property type="match status" value="1"/>
</dbReference>
<evidence type="ECO:0000256" key="8">
    <source>
        <dbReference type="ARBA" id="ARBA00022840"/>
    </source>
</evidence>
<feature type="domain" description="Thymidylate kinase-like" evidence="12">
    <location>
        <begin position="8"/>
        <end position="197"/>
    </location>
</feature>
<keyword evidence="6 11" id="KW-0547">Nucleotide-binding</keyword>
<dbReference type="AlphaFoldDB" id="A0A419SUH9"/>
<evidence type="ECO:0000256" key="5">
    <source>
        <dbReference type="ARBA" id="ARBA00022727"/>
    </source>
</evidence>
<dbReference type="HAMAP" id="MF_00165">
    <property type="entry name" value="Thymidylate_kinase"/>
    <property type="match status" value="1"/>
</dbReference>
<dbReference type="NCBIfam" id="TIGR00041">
    <property type="entry name" value="DTMP_kinase"/>
    <property type="match status" value="1"/>
</dbReference>
<comment type="function">
    <text evidence="10 11">Phosphorylation of dTMP to form dTDP in both de novo and salvage pathways of dTTP synthesis.</text>
</comment>
<evidence type="ECO:0000256" key="9">
    <source>
        <dbReference type="ARBA" id="ARBA00048743"/>
    </source>
</evidence>
<evidence type="ECO:0000313" key="14">
    <source>
        <dbReference type="Proteomes" id="UP000284177"/>
    </source>
</evidence>
<dbReference type="GO" id="GO:0004798">
    <property type="term" value="F:dTMP kinase activity"/>
    <property type="evidence" value="ECO:0007669"/>
    <property type="project" value="UniProtKB-UniRule"/>
</dbReference>
<evidence type="ECO:0000256" key="1">
    <source>
        <dbReference type="ARBA" id="ARBA00009776"/>
    </source>
</evidence>
<keyword evidence="5 11" id="KW-0545">Nucleotide biosynthesis</keyword>
<dbReference type="PANTHER" id="PTHR10344">
    <property type="entry name" value="THYMIDYLATE KINASE"/>
    <property type="match status" value="1"/>
</dbReference>
<dbReference type="Pfam" id="PF02223">
    <property type="entry name" value="Thymidylate_kin"/>
    <property type="match status" value="1"/>
</dbReference>
<evidence type="ECO:0000256" key="7">
    <source>
        <dbReference type="ARBA" id="ARBA00022777"/>
    </source>
</evidence>
<dbReference type="OrthoDB" id="9774907at2"/>
<dbReference type="EC" id="2.7.4.9" evidence="2 11"/>
<dbReference type="InterPro" id="IPR018094">
    <property type="entry name" value="Thymidylate_kinase"/>
</dbReference>
<dbReference type="GO" id="GO:0006227">
    <property type="term" value="P:dUDP biosynthetic process"/>
    <property type="evidence" value="ECO:0007669"/>
    <property type="project" value="TreeGrafter"/>
</dbReference>
<dbReference type="GO" id="GO:0006233">
    <property type="term" value="P:dTDP biosynthetic process"/>
    <property type="evidence" value="ECO:0007669"/>
    <property type="project" value="InterPro"/>
</dbReference>
<dbReference type="PANTHER" id="PTHR10344:SF4">
    <property type="entry name" value="UMP-CMP KINASE 2, MITOCHONDRIAL"/>
    <property type="match status" value="1"/>
</dbReference>
<sequence>MKGLFITVEGPDGSGKSTQIKLLSEYLQDKGYDIVITREPGGTKISEDIREIILDDKNTGMSPVTEALLYAASRAQHVYEKVIPALKEGKIIICDRFVDSSLVYQGIARGLGIEKIKEINEFAIQGIKPDVTLFLNIDPELASLRRRARQNQDRLEKESIEFHKKVYDGYLRLTKMYPERIKIIDASKSIEKTFNQIKNEIDCLLKK</sequence>
<dbReference type="InterPro" id="IPR039430">
    <property type="entry name" value="Thymidylate_kin-like_dom"/>
</dbReference>
<proteinExistence type="inferred from homology"/>
<dbReference type="Gene3D" id="3.40.50.300">
    <property type="entry name" value="P-loop containing nucleotide triphosphate hydrolases"/>
    <property type="match status" value="1"/>
</dbReference>
<accession>A0A419SUH9</accession>